<dbReference type="Pfam" id="PF12867">
    <property type="entry name" value="DinB_2"/>
    <property type="match status" value="1"/>
</dbReference>
<dbReference type="Gene3D" id="1.20.120.450">
    <property type="entry name" value="dinb family like domain"/>
    <property type="match status" value="1"/>
</dbReference>
<reference evidence="2" key="1">
    <citation type="submission" date="2020-06" db="EMBL/GenBank/DDBJ databases">
        <title>Insight into the genomes of haloalkaliphilic bacilli from Kenyan soda lakes.</title>
        <authorList>
            <person name="Mwirichia R."/>
            <person name="Villamizar G.C."/>
            <person name="Poehlein A."/>
            <person name="Mugweru J."/>
            <person name="Kipnyargis A."/>
            <person name="Kiplimo D."/>
            <person name="Orwa P."/>
            <person name="Daniel R."/>
        </authorList>
    </citation>
    <scope>NUCLEOTIDE SEQUENCE</scope>
    <source>
        <strain evidence="2">B1096_S55</strain>
    </source>
</reference>
<accession>A0A9Q4B4D1</accession>
<evidence type="ECO:0000259" key="1">
    <source>
        <dbReference type="Pfam" id="PF12867"/>
    </source>
</evidence>
<comment type="caution">
    <text evidence="2">The sequence shown here is derived from an EMBL/GenBank/DDBJ whole genome shotgun (WGS) entry which is preliminary data.</text>
</comment>
<dbReference type="EMBL" id="JABXYM010000001">
    <property type="protein sequence ID" value="MCR6098114.1"/>
    <property type="molecule type" value="Genomic_DNA"/>
</dbReference>
<gene>
    <name evidence="2" type="ORF">HXA33_16360</name>
</gene>
<proteinExistence type="predicted"/>
<protein>
    <submittedName>
        <fullName evidence="2">DinB family protein</fullName>
    </submittedName>
</protein>
<feature type="domain" description="DinB-like" evidence="1">
    <location>
        <begin position="23"/>
        <end position="143"/>
    </location>
</feature>
<evidence type="ECO:0000313" key="2">
    <source>
        <dbReference type="EMBL" id="MCR6098114.1"/>
    </source>
</evidence>
<keyword evidence="3" id="KW-1185">Reference proteome</keyword>
<dbReference type="InterPro" id="IPR024775">
    <property type="entry name" value="DinB-like"/>
</dbReference>
<evidence type="ECO:0000313" key="3">
    <source>
        <dbReference type="Proteomes" id="UP001057753"/>
    </source>
</evidence>
<dbReference type="RefSeq" id="WP_257822490.1">
    <property type="nucleotide sequence ID" value="NZ_JABXYM010000001.1"/>
</dbReference>
<organism evidence="2 3">
    <name type="scientific">Salipaludibacillus agaradhaerens</name>
    <name type="common">Bacillus agaradhaerens</name>
    <dbReference type="NCBI Taxonomy" id="76935"/>
    <lineage>
        <taxon>Bacteria</taxon>
        <taxon>Bacillati</taxon>
        <taxon>Bacillota</taxon>
        <taxon>Bacilli</taxon>
        <taxon>Bacillales</taxon>
        <taxon>Bacillaceae</taxon>
    </lineage>
</organism>
<dbReference type="AlphaFoldDB" id="A0A9Q4B4D1"/>
<dbReference type="Proteomes" id="UP001057753">
    <property type="component" value="Unassembled WGS sequence"/>
</dbReference>
<sequence>MTLKTSMLAQLKTCHRENAWYVATLNAIDELTEEQAMWKPQEADYSIFELTNHIIYYSDRYLKRFKGTEDDEIHNDNTFKGSEGMSWYDTVERLTAITSEWVKVVGEADEQKLADWAVDIAHLTTHTAYHTGQMVVLRKWQHAWHDKNGVKYNP</sequence>
<name>A0A9Q4B4D1_SALAG</name>
<dbReference type="InterPro" id="IPR034660">
    <property type="entry name" value="DinB/YfiT-like"/>
</dbReference>
<dbReference type="SUPFAM" id="SSF109854">
    <property type="entry name" value="DinB/YfiT-like putative metalloenzymes"/>
    <property type="match status" value="1"/>
</dbReference>